<dbReference type="AlphaFoldDB" id="A0AAV4EXK4"/>
<keyword evidence="2" id="KW-1185">Reference proteome</keyword>
<evidence type="ECO:0000313" key="2">
    <source>
        <dbReference type="Proteomes" id="UP000762676"/>
    </source>
</evidence>
<protein>
    <submittedName>
        <fullName evidence="1">Uncharacterized protein</fullName>
    </submittedName>
</protein>
<dbReference type="EMBL" id="BMAT01011004">
    <property type="protein sequence ID" value="GFR64881.1"/>
    <property type="molecule type" value="Genomic_DNA"/>
</dbReference>
<gene>
    <name evidence="1" type="ORF">ElyMa_005517300</name>
</gene>
<comment type="caution">
    <text evidence="1">The sequence shown here is derived from an EMBL/GenBank/DDBJ whole genome shotgun (WGS) entry which is preliminary data.</text>
</comment>
<name>A0AAV4EXK4_9GAST</name>
<dbReference type="Proteomes" id="UP000762676">
    <property type="component" value="Unassembled WGS sequence"/>
</dbReference>
<organism evidence="1 2">
    <name type="scientific">Elysia marginata</name>
    <dbReference type="NCBI Taxonomy" id="1093978"/>
    <lineage>
        <taxon>Eukaryota</taxon>
        <taxon>Metazoa</taxon>
        <taxon>Spiralia</taxon>
        <taxon>Lophotrochozoa</taxon>
        <taxon>Mollusca</taxon>
        <taxon>Gastropoda</taxon>
        <taxon>Heterobranchia</taxon>
        <taxon>Euthyneura</taxon>
        <taxon>Panpulmonata</taxon>
        <taxon>Sacoglossa</taxon>
        <taxon>Placobranchoidea</taxon>
        <taxon>Plakobranchidae</taxon>
        <taxon>Elysia</taxon>
    </lineage>
</organism>
<evidence type="ECO:0000313" key="1">
    <source>
        <dbReference type="EMBL" id="GFR64881.1"/>
    </source>
</evidence>
<proteinExistence type="predicted"/>
<reference evidence="1 2" key="1">
    <citation type="journal article" date="2021" name="Elife">
        <title>Chloroplast acquisition without the gene transfer in kleptoplastic sea slugs, Plakobranchus ocellatus.</title>
        <authorList>
            <person name="Maeda T."/>
            <person name="Takahashi S."/>
            <person name="Yoshida T."/>
            <person name="Shimamura S."/>
            <person name="Takaki Y."/>
            <person name="Nagai Y."/>
            <person name="Toyoda A."/>
            <person name="Suzuki Y."/>
            <person name="Arimoto A."/>
            <person name="Ishii H."/>
            <person name="Satoh N."/>
            <person name="Nishiyama T."/>
            <person name="Hasebe M."/>
            <person name="Maruyama T."/>
            <person name="Minagawa J."/>
            <person name="Obokata J."/>
            <person name="Shigenobu S."/>
        </authorList>
    </citation>
    <scope>NUCLEOTIDE SEQUENCE [LARGE SCALE GENOMIC DNA]</scope>
</reference>
<accession>A0AAV4EXK4</accession>
<sequence>MADPGIRRDYGEYFFAQTQEARKTLMMGGAINKLDQAIDYLEDAVSSPSPCIRYVPPWRMKFLNDLLSVLPFGVQDRILHHITLIRSRPYMVTPVENGGGPRTGRRRSHAL</sequence>